<sequence length="40" mass="4674">MVEINFGIGKRNYLIRRGELPKIFEIEVNGIKLDKDANIR</sequence>
<dbReference type="EMBL" id="UINC01063778">
    <property type="protein sequence ID" value="SVB91766.1"/>
    <property type="molecule type" value="Genomic_DNA"/>
</dbReference>
<dbReference type="AlphaFoldDB" id="A0A382HWQ2"/>
<reference evidence="1" key="1">
    <citation type="submission" date="2018-05" db="EMBL/GenBank/DDBJ databases">
        <authorList>
            <person name="Lanie J.A."/>
            <person name="Ng W.-L."/>
            <person name="Kazmierczak K.M."/>
            <person name="Andrzejewski T.M."/>
            <person name="Davidsen T.M."/>
            <person name="Wayne K.J."/>
            <person name="Tettelin H."/>
            <person name="Glass J.I."/>
            <person name="Rusch D."/>
            <person name="Podicherti R."/>
            <person name="Tsui H.-C.T."/>
            <person name="Winkler M.E."/>
        </authorList>
    </citation>
    <scope>NUCLEOTIDE SEQUENCE</scope>
</reference>
<proteinExistence type="predicted"/>
<feature type="non-terminal residue" evidence="1">
    <location>
        <position position="40"/>
    </location>
</feature>
<name>A0A382HWQ2_9ZZZZ</name>
<organism evidence="1">
    <name type="scientific">marine metagenome</name>
    <dbReference type="NCBI Taxonomy" id="408172"/>
    <lineage>
        <taxon>unclassified sequences</taxon>
        <taxon>metagenomes</taxon>
        <taxon>ecological metagenomes</taxon>
    </lineage>
</organism>
<protein>
    <submittedName>
        <fullName evidence="1">Uncharacterized protein</fullName>
    </submittedName>
</protein>
<accession>A0A382HWQ2</accession>
<evidence type="ECO:0000313" key="1">
    <source>
        <dbReference type="EMBL" id="SVB91766.1"/>
    </source>
</evidence>
<gene>
    <name evidence="1" type="ORF">METZ01_LOCUS244620</name>
</gene>